<gene>
    <name evidence="2" type="ORF">LITE_LOCUS17141</name>
</gene>
<accession>A0AAV0K4B9</accession>
<comment type="caution">
    <text evidence="2">The sequence shown here is derived from an EMBL/GenBank/DDBJ whole genome shotgun (WGS) entry which is preliminary data.</text>
</comment>
<evidence type="ECO:0000256" key="1">
    <source>
        <dbReference type="SAM" id="MobiDB-lite"/>
    </source>
</evidence>
<keyword evidence="3" id="KW-1185">Reference proteome</keyword>
<protein>
    <submittedName>
        <fullName evidence="2">Uncharacterized protein</fullName>
    </submittedName>
</protein>
<evidence type="ECO:0000313" key="3">
    <source>
        <dbReference type="Proteomes" id="UP001154282"/>
    </source>
</evidence>
<proteinExistence type="predicted"/>
<dbReference type="AlphaFoldDB" id="A0AAV0K4B9"/>
<evidence type="ECO:0000313" key="2">
    <source>
        <dbReference type="EMBL" id="CAI0416916.1"/>
    </source>
</evidence>
<sequence>MVPIQKRLISMVTVFLECHLDDLSNLGNKGETHGNIGEVLEKTDDARGSRHSPQWLP</sequence>
<dbReference type="EMBL" id="CAMGYJ010000005">
    <property type="protein sequence ID" value="CAI0416916.1"/>
    <property type="molecule type" value="Genomic_DNA"/>
</dbReference>
<reference evidence="2" key="1">
    <citation type="submission" date="2022-08" db="EMBL/GenBank/DDBJ databases">
        <authorList>
            <person name="Gutierrez-Valencia J."/>
        </authorList>
    </citation>
    <scope>NUCLEOTIDE SEQUENCE</scope>
</reference>
<feature type="compositionally biased region" description="Basic and acidic residues" evidence="1">
    <location>
        <begin position="39"/>
        <end position="48"/>
    </location>
</feature>
<name>A0AAV0K4B9_9ROSI</name>
<feature type="region of interest" description="Disordered" evidence="1">
    <location>
        <begin position="27"/>
        <end position="57"/>
    </location>
</feature>
<organism evidence="2 3">
    <name type="scientific">Linum tenue</name>
    <dbReference type="NCBI Taxonomy" id="586396"/>
    <lineage>
        <taxon>Eukaryota</taxon>
        <taxon>Viridiplantae</taxon>
        <taxon>Streptophyta</taxon>
        <taxon>Embryophyta</taxon>
        <taxon>Tracheophyta</taxon>
        <taxon>Spermatophyta</taxon>
        <taxon>Magnoliopsida</taxon>
        <taxon>eudicotyledons</taxon>
        <taxon>Gunneridae</taxon>
        <taxon>Pentapetalae</taxon>
        <taxon>rosids</taxon>
        <taxon>fabids</taxon>
        <taxon>Malpighiales</taxon>
        <taxon>Linaceae</taxon>
        <taxon>Linum</taxon>
    </lineage>
</organism>
<dbReference type="Proteomes" id="UP001154282">
    <property type="component" value="Unassembled WGS sequence"/>
</dbReference>